<dbReference type="PROSITE" id="PS50880">
    <property type="entry name" value="TOPRIM"/>
    <property type="match status" value="1"/>
</dbReference>
<dbReference type="EMBL" id="JAFCMP010000518">
    <property type="protein sequence ID" value="KAG5178071.1"/>
    <property type="molecule type" value="Genomic_DNA"/>
</dbReference>
<protein>
    <recommendedName>
        <fullName evidence="2">Toprim domain-containing protein</fullName>
    </recommendedName>
</protein>
<dbReference type="OrthoDB" id="205937at2759"/>
<dbReference type="GO" id="GO:0003677">
    <property type="term" value="F:DNA binding"/>
    <property type="evidence" value="ECO:0007669"/>
    <property type="project" value="InterPro"/>
</dbReference>
<dbReference type="PANTHER" id="PTHR42785:SF1">
    <property type="entry name" value="DNA TOPOISOMERASE"/>
    <property type="match status" value="1"/>
</dbReference>
<sequence>MVQAATCSTDSYWRLRLRSQLMVRRLKQLASNRNEIIMATEDREAEAISWHLVQALQPKVPISSTVFHKITGAATANALAAVGDIEYTPRETQEAHHDIDRIRISSIHAQHANDSSTRGVLGRQELQQQPTCN</sequence>
<dbReference type="InterPro" id="IPR000380">
    <property type="entry name" value="Topo_IA"/>
</dbReference>
<reference evidence="3" key="1">
    <citation type="submission" date="2021-02" db="EMBL/GenBank/DDBJ databases">
        <title>First Annotated Genome of the Yellow-green Alga Tribonema minus.</title>
        <authorList>
            <person name="Mahan K.M."/>
        </authorList>
    </citation>
    <scope>NUCLEOTIDE SEQUENCE</scope>
    <source>
        <strain evidence="3">UTEX B ZZ1240</strain>
    </source>
</reference>
<evidence type="ECO:0000256" key="1">
    <source>
        <dbReference type="SAM" id="MobiDB-lite"/>
    </source>
</evidence>
<keyword evidence="4" id="KW-1185">Reference proteome</keyword>
<dbReference type="Proteomes" id="UP000664859">
    <property type="component" value="Unassembled WGS sequence"/>
</dbReference>
<evidence type="ECO:0000313" key="3">
    <source>
        <dbReference type="EMBL" id="KAG5178071.1"/>
    </source>
</evidence>
<dbReference type="SUPFAM" id="SSF56712">
    <property type="entry name" value="Prokaryotic type I DNA topoisomerase"/>
    <property type="match status" value="1"/>
</dbReference>
<evidence type="ECO:0000313" key="4">
    <source>
        <dbReference type="Proteomes" id="UP000664859"/>
    </source>
</evidence>
<feature type="region of interest" description="Disordered" evidence="1">
    <location>
        <begin position="113"/>
        <end position="133"/>
    </location>
</feature>
<dbReference type="GO" id="GO:0006265">
    <property type="term" value="P:DNA topological change"/>
    <property type="evidence" value="ECO:0007669"/>
    <property type="project" value="InterPro"/>
</dbReference>
<dbReference type="PANTHER" id="PTHR42785">
    <property type="entry name" value="DNA TOPOISOMERASE, TYPE IA, CORE"/>
    <property type="match status" value="1"/>
</dbReference>
<dbReference type="Gene3D" id="3.40.50.140">
    <property type="match status" value="1"/>
</dbReference>
<proteinExistence type="predicted"/>
<organism evidence="3 4">
    <name type="scientific">Tribonema minus</name>
    <dbReference type="NCBI Taxonomy" id="303371"/>
    <lineage>
        <taxon>Eukaryota</taxon>
        <taxon>Sar</taxon>
        <taxon>Stramenopiles</taxon>
        <taxon>Ochrophyta</taxon>
        <taxon>PX clade</taxon>
        <taxon>Xanthophyceae</taxon>
        <taxon>Tribonematales</taxon>
        <taxon>Tribonemataceae</taxon>
        <taxon>Tribonema</taxon>
    </lineage>
</organism>
<evidence type="ECO:0000259" key="2">
    <source>
        <dbReference type="PROSITE" id="PS50880"/>
    </source>
</evidence>
<feature type="domain" description="Toprim" evidence="2">
    <location>
        <begin position="1"/>
        <end position="71"/>
    </location>
</feature>
<dbReference type="GO" id="GO:0003917">
    <property type="term" value="F:DNA topoisomerase type I (single strand cut, ATP-independent) activity"/>
    <property type="evidence" value="ECO:0007669"/>
    <property type="project" value="InterPro"/>
</dbReference>
<gene>
    <name evidence="3" type="ORF">JKP88DRAFT_264791</name>
</gene>
<dbReference type="AlphaFoldDB" id="A0A835YNG0"/>
<comment type="caution">
    <text evidence="3">The sequence shown here is derived from an EMBL/GenBank/DDBJ whole genome shotgun (WGS) entry which is preliminary data.</text>
</comment>
<dbReference type="InterPro" id="IPR023405">
    <property type="entry name" value="Topo_IA_core_domain"/>
</dbReference>
<dbReference type="InterPro" id="IPR006171">
    <property type="entry name" value="TOPRIM_dom"/>
</dbReference>
<name>A0A835YNG0_9STRA</name>
<accession>A0A835YNG0</accession>